<accession>A0A5B8CGS7</accession>
<reference evidence="1 2" key="1">
    <citation type="submission" date="2019-06" db="EMBL/GenBank/DDBJ databases">
        <title>Genome organization and adaptive potential of archetypical organophosphate degarding Sphingobium fuliginis ATCC 27551.</title>
        <authorList>
            <person name="Sarwar A."/>
            <person name="Parthasarathy S."/>
            <person name="Singh C."/>
            <person name="Siddavattam D."/>
        </authorList>
    </citation>
    <scope>NUCLEOTIDE SEQUENCE [LARGE SCALE GENOMIC DNA]</scope>
    <source>
        <strain evidence="1 2">ATCC 27551</strain>
    </source>
</reference>
<dbReference type="Proteomes" id="UP000311469">
    <property type="component" value="Chromosome cSF1"/>
</dbReference>
<protein>
    <submittedName>
        <fullName evidence="1">Uncharacterized protein</fullName>
    </submittedName>
</protein>
<dbReference type="RefSeq" id="WP_140042027.1">
    <property type="nucleotide sequence ID" value="NZ_CP041016.1"/>
</dbReference>
<evidence type="ECO:0000313" key="2">
    <source>
        <dbReference type="Proteomes" id="UP000311469"/>
    </source>
</evidence>
<dbReference type="EMBL" id="CP041016">
    <property type="protein sequence ID" value="QDC37227.1"/>
    <property type="molecule type" value="Genomic_DNA"/>
</dbReference>
<name>A0A5B8CGS7_SPHSA</name>
<gene>
    <name evidence="1" type="ORF">FIL70_08350</name>
</gene>
<proteinExistence type="predicted"/>
<evidence type="ECO:0000313" key="1">
    <source>
        <dbReference type="EMBL" id="QDC37227.1"/>
    </source>
</evidence>
<dbReference type="KEGG" id="sufl:FIL70_08350"/>
<sequence>MILGGDGGTPVIPAFSQEGIIAPERPSYLLEQQHPYLAKRSTLWIGYGRYRAFDQAMDKAALLRRPCRITECRVVWRSIPL</sequence>
<organism evidence="1 2">
    <name type="scientific">Sphingobium fuliginis ATCC 27551</name>
    <dbReference type="NCBI Taxonomy" id="1208342"/>
    <lineage>
        <taxon>Bacteria</taxon>
        <taxon>Pseudomonadati</taxon>
        <taxon>Pseudomonadota</taxon>
        <taxon>Alphaproteobacteria</taxon>
        <taxon>Sphingomonadales</taxon>
        <taxon>Sphingomonadaceae</taxon>
        <taxon>Sphingobium</taxon>
    </lineage>
</organism>
<dbReference type="AlphaFoldDB" id="A0A5B8CGS7"/>